<feature type="compositionally biased region" description="Polar residues" evidence="1">
    <location>
        <begin position="2084"/>
        <end position="2103"/>
    </location>
</feature>
<dbReference type="GeneID" id="103103485"/>
<name>A0A5F8GTJ6_MONDO</name>
<evidence type="ECO:0000313" key="2">
    <source>
        <dbReference type="Ensembl" id="ENSMODP00000050973.1"/>
    </source>
</evidence>
<proteinExistence type="predicted"/>
<dbReference type="STRING" id="13616.ENSMODP00000050973"/>
<gene>
    <name evidence="2" type="primary">CCDC168</name>
</gene>
<dbReference type="CTD" id="643677"/>
<organism evidence="2 3">
    <name type="scientific">Monodelphis domestica</name>
    <name type="common">Gray short-tailed opossum</name>
    <dbReference type="NCBI Taxonomy" id="13616"/>
    <lineage>
        <taxon>Eukaryota</taxon>
        <taxon>Metazoa</taxon>
        <taxon>Chordata</taxon>
        <taxon>Craniata</taxon>
        <taxon>Vertebrata</taxon>
        <taxon>Euteleostomi</taxon>
        <taxon>Mammalia</taxon>
        <taxon>Metatheria</taxon>
        <taxon>Didelphimorphia</taxon>
        <taxon>Didelphidae</taxon>
        <taxon>Monodelphis</taxon>
    </lineage>
</organism>
<sequence length="2323" mass="261938">MDEETVAVLWENLESWISDYDWKSAFIMTFLVIAFELFLLELCRTCQKKIAEKNIQKESSSNSLKEEDTFLKNLGYENWPRAPLPPKKGPGALSRSQLLSSVDPQHPEGTFNEIFSTSYEWSGTSDNESPVSWSSGNGSQTSFSSEEISSSSFVDIVHKKPRPNYKRFSCCMLETPSYLKKSLPMKKKYPSKNKNVQFSSDHNLWKKPRITLENDWTPCPLAHLYLPKNQIKLLEENLRNQIPSKSQPVIMIKTTYQGSKFTKLNQASFSSEETSSKRQKMPQELSYHQGDIKPKGFFFPQDSVQSAVLIRSEVPGWVQSCNLTQDNFNIQTSEKARGLSYQKGQLKYPSQIRCKNGIYLTNLKSIMGPRVLSLKAKKPSVSQLLNISGSNTSTSRRKLGWNITRSNSAGKMNLRDVISASSQEAVQIFVPSSSPGRGRERKNMVIRRVTEVKFPQVQSKKSPEKTYAQPGEFKMKESTVSYSLSSEFSDIKVQENKDGDMIRAGSLGNRENRCPPNANKIRFLTPEQSIQQSKNMCQDVLNSFSLTKKFSLQLEKSKKISDAASPETLNLKRSNLLRKKVPDKTDMPGHDGSRSGKRSKLLISRQSSVQPKVVLKSFLYSAFASVKSPLQKEKQKEKEDLGEEMDRTEQNLSQEAEMSLIKIECKQLLDSERDGDHQISPSQGERSLIRAQLLECGSPRDSLPQENWANQTECSITKQEEGQDKSYLPMSISEVENAFQPSTAPLEQKSIEILEDMKTSVCPLGCEEIKRSLENYIKATDILNSLSATVPSPSQIKIKYIKIMEDSNNSVCIPLICGKITQFECKEEIGADDNNNTMSRLCESMKKQPIEADNKNTIHLTEIETSEICGEITVDDNNATMPSVSESTKKMPIEADDENTVHLTEIETSEICGEITDDSNSVTMLSLPECIEKMPIVAGNENTVHSLKIECYREITVDGNNTTMFSLSEHTQKNSIVADDENSVPFPETQRSGESEVDSNLAKSDKYPNSTTEEIVPEIHDLEVVCEKSKIALETQKKTSFSVSCITPMPKSYSNAKTQVEDIKETMTSLVDKEIQTAPKSISKTRDTSSRLLTSPTYRRKNKRNLGFLPQKEISNLGYSSAAEQMPRGNNSIKSGSLLNIFTSFPTEVKKETLDRLEGVKKSICSPICDEIMKSLQAHITEAVSNSIDASTHSPHKVKKKSVEVVLDLKKTLLTLPVFEGSRKFCESPTKPSGVIDCRGASLSDSFQKKLVQSVQDEKNSMQPCPCAGYGEMQSSPETHQKIPSPKNWESDEKTEKPSQKDPFLGKEAPEQNLVCARKEIKVSTSPPWRKTALLKFGGTGVAEFLKSPLSSISILDRLTANEKNVLIFHLEKKRLELRQENIHTIVTKSYQKLPSLIKPYIPKEAHCDRRVFPRCRKLNFMPQEAIDSIEINLKHKYLVFLFGLPSNSQNSLKELSPKAVTPIQKTTFRKYKEKYFIQNLIVIKKEVKELLEFHISEKQKLGFSNSLISSLQNFIPSPPKNIYGPEVGKTVKRVICSLFIEGETRKSLPCHLRKMAAEQKCGIPSKLMKCESTTKELFPVNSMKALIVNKLNVTNYTNENIKQAVEFNMQLRLNQKSAFLPTQNNTTKSLPLVLQRLPAKDLRKLVICFLMKTLEIKMNMIPGVVVESMKMVDNQVPRKSRLETIHPNRVTKPRSTKLPFMEPEALHQITLNLQHKCLMFHLGLPVEKLPPKLTTSTHYVPRPKLNKKCKSVNEGGTKVCFSIDTEKLERHISFKKQNPYKIPPSIIKLLKSFIHSVCPSECSSVAMNDREILEKTLSLHYYSAVLDTQFCIQKDCAERSFHRSTGEKKPYDVLQIPPRLTKTVPVPPKDASTNTDRCMDSKVSSLPKEELIPELQESKSESTPAPIEAEDNFVIIQTNIDKELDFNASSLQKTENASDVSENHSERLTSSPEIGDIFDTKEKVKASIDGVVLTSTSGKKTEVNFKCQESGQKSVKLMISPLLHKKRVEAEMPFQTPNVICRTFKKSWENVPLSDGPSSRQDQKEMSFDMPFKLEDFSPSEKPSKTNRVGTKTKPVCHGKKVSPQSSQASGKPSSFLTATYSKTCPHKKKKPHPKTHSPVTSMPEGSSGAQSEPPSFPREEKLSKKIQNHINYPSASPFDSSTKVTFETNGGDIISLMENKDKKKPNLPKKNTRALDYDCDFTEIEKKQRKQGIKYYSGVKSPEQHFSTKPKSPFKRQQENDYFLSKRKNTQPFFYACTPADTPGYQSKTIRWNIPQNVCGQSMFRVPLVAKLSNPEKIWSSSKKFLELVAGPFNLCPVNQK</sequence>
<keyword evidence="3" id="KW-1185">Reference proteome</keyword>
<dbReference type="PANTHER" id="PTHR35542">
    <property type="entry name" value="COILED-COIL DOMAIN-CONTAINING PROTEIN 168"/>
    <property type="match status" value="1"/>
</dbReference>
<feature type="region of interest" description="Disordered" evidence="1">
    <location>
        <begin position="973"/>
        <end position="1012"/>
    </location>
</feature>
<evidence type="ECO:0000313" key="3">
    <source>
        <dbReference type="Proteomes" id="UP000002280"/>
    </source>
</evidence>
<accession>A0A5F8GTJ6</accession>
<feature type="region of interest" description="Disordered" evidence="1">
    <location>
        <begin position="1861"/>
        <end position="1887"/>
    </location>
</feature>
<dbReference type="Proteomes" id="UP000002280">
    <property type="component" value="Chromosome 7"/>
</dbReference>
<feature type="region of interest" description="Disordered" evidence="1">
    <location>
        <begin position="1254"/>
        <end position="1308"/>
    </location>
</feature>
<feature type="compositionally biased region" description="Basic and acidic residues" evidence="1">
    <location>
        <begin position="1289"/>
        <end position="1308"/>
    </location>
</feature>
<dbReference type="PANTHER" id="PTHR35542:SF2">
    <property type="entry name" value="LEUCINE-RICH REPEAT TRANSMEMBRANE PROTEIN CCDC168"/>
    <property type="match status" value="1"/>
</dbReference>
<dbReference type="InterPro" id="IPR053366">
    <property type="entry name" value="LRR_transmembrane"/>
</dbReference>
<feature type="region of interest" description="Disordered" evidence="1">
    <location>
        <begin position="629"/>
        <end position="650"/>
    </location>
</feature>
<dbReference type="KEGG" id="mdo:103103485"/>
<feature type="compositionally biased region" description="Polar residues" evidence="1">
    <location>
        <begin position="2119"/>
        <end position="2135"/>
    </location>
</feature>
<reference evidence="2" key="3">
    <citation type="submission" date="2025-09" db="UniProtKB">
        <authorList>
            <consortium name="Ensembl"/>
        </authorList>
    </citation>
    <scope>IDENTIFICATION</scope>
</reference>
<feature type="region of interest" description="Disordered" evidence="1">
    <location>
        <begin position="2055"/>
        <end position="2144"/>
    </location>
</feature>
<feature type="compositionally biased region" description="Basic and acidic residues" evidence="1">
    <location>
        <begin position="580"/>
        <end position="594"/>
    </location>
</feature>
<dbReference type="OrthoDB" id="9837682at2759"/>
<feature type="region of interest" description="Disordered" evidence="1">
    <location>
        <begin position="571"/>
        <end position="599"/>
    </location>
</feature>
<dbReference type="GeneTree" id="ENSGT00940000165338"/>
<dbReference type="Bgee" id="ENSMODG00000032811">
    <property type="expression patterns" value="Expressed in spermatid and 2 other cell types or tissues"/>
</dbReference>
<feature type="compositionally biased region" description="Basic residues" evidence="1">
    <location>
        <begin position="2106"/>
        <end position="2117"/>
    </location>
</feature>
<feature type="compositionally biased region" description="Basic and acidic residues" evidence="1">
    <location>
        <begin position="630"/>
        <end position="649"/>
    </location>
</feature>
<dbReference type="InParanoid" id="A0A5F8GTJ6"/>
<reference evidence="2 3" key="1">
    <citation type="journal article" date="2007" name="Nature">
        <title>Genome of the marsupial Monodelphis domestica reveals innovation in non-coding sequences.</title>
        <authorList>
            <person name="Mikkelsen T.S."/>
            <person name="Wakefield M.J."/>
            <person name="Aken B."/>
            <person name="Amemiya C.T."/>
            <person name="Chang J.L."/>
            <person name="Duke S."/>
            <person name="Garber M."/>
            <person name="Gentles A.J."/>
            <person name="Goodstadt L."/>
            <person name="Heger A."/>
            <person name="Jurka J."/>
            <person name="Kamal M."/>
            <person name="Mauceli E."/>
            <person name="Searle S.M."/>
            <person name="Sharpe T."/>
            <person name="Baker M.L."/>
            <person name="Batzer M.A."/>
            <person name="Benos P.V."/>
            <person name="Belov K."/>
            <person name="Clamp M."/>
            <person name="Cook A."/>
            <person name="Cuff J."/>
            <person name="Das R."/>
            <person name="Davidow L."/>
            <person name="Deakin J.E."/>
            <person name="Fazzari M.J."/>
            <person name="Glass J.L."/>
            <person name="Grabherr M."/>
            <person name="Greally J.M."/>
            <person name="Gu W."/>
            <person name="Hore T.A."/>
            <person name="Huttley G.A."/>
            <person name="Kleber M."/>
            <person name="Jirtle R.L."/>
            <person name="Koina E."/>
            <person name="Lee J.T."/>
            <person name="Mahony S."/>
            <person name="Marra M.A."/>
            <person name="Miller R.D."/>
            <person name="Nicholls R.D."/>
            <person name="Oda M."/>
            <person name="Papenfuss A.T."/>
            <person name="Parra Z.E."/>
            <person name="Pollock D.D."/>
            <person name="Ray D.A."/>
            <person name="Schein J.E."/>
            <person name="Speed T.P."/>
            <person name="Thompson K."/>
            <person name="VandeBerg J.L."/>
            <person name="Wade C.M."/>
            <person name="Walker J.A."/>
            <person name="Waters P.D."/>
            <person name="Webber C."/>
            <person name="Weidman J.R."/>
            <person name="Xie X."/>
            <person name="Zody M.C."/>
            <person name="Baldwin J."/>
            <person name="Abdouelleil A."/>
            <person name="Abdulkadir J."/>
            <person name="Abebe A."/>
            <person name="Abera B."/>
            <person name="Abreu J."/>
            <person name="Acer S.C."/>
            <person name="Aftuck L."/>
            <person name="Alexander A."/>
            <person name="An P."/>
            <person name="Anderson E."/>
            <person name="Anderson S."/>
            <person name="Arachi H."/>
            <person name="Azer M."/>
            <person name="Bachantsang P."/>
            <person name="Barry A."/>
            <person name="Bayul T."/>
            <person name="Berlin A."/>
            <person name="Bessette D."/>
            <person name="Bloom T."/>
            <person name="Bloom T."/>
            <person name="Boguslavskiy L."/>
            <person name="Bonnet C."/>
            <person name="Boukhgalter B."/>
            <person name="Bourzgui I."/>
            <person name="Brown A."/>
            <person name="Cahill P."/>
            <person name="Channer S."/>
            <person name="Cheshatsang Y."/>
            <person name="Chuda L."/>
            <person name="Citroen M."/>
            <person name="Collymore A."/>
            <person name="Cooke P."/>
            <person name="Costello M."/>
            <person name="D'Aco K."/>
            <person name="Daza R."/>
            <person name="De Haan G."/>
            <person name="DeGray S."/>
            <person name="DeMaso C."/>
            <person name="Dhargay N."/>
            <person name="Dooley K."/>
            <person name="Dooley E."/>
            <person name="Doricent M."/>
            <person name="Dorje P."/>
            <person name="Dorjee K."/>
            <person name="Dupes A."/>
            <person name="Elong R."/>
            <person name="Falk J."/>
            <person name="Farina A."/>
            <person name="Faro S."/>
            <person name="Ferguson D."/>
            <person name="Fisher S."/>
            <person name="Foley C.D."/>
            <person name="Franke A."/>
            <person name="Friedrich D."/>
            <person name="Gadbois L."/>
            <person name="Gearin G."/>
            <person name="Gearin C.R."/>
            <person name="Giannoukos G."/>
            <person name="Goode T."/>
            <person name="Graham J."/>
            <person name="Grandbois E."/>
            <person name="Grewal S."/>
            <person name="Gyaltsen K."/>
            <person name="Hafez N."/>
            <person name="Hagos B."/>
            <person name="Hall J."/>
            <person name="Henson C."/>
            <person name="Hollinger A."/>
            <person name="Honan T."/>
            <person name="Huard M.D."/>
            <person name="Hughes L."/>
            <person name="Hurhula B."/>
            <person name="Husby M.E."/>
            <person name="Kamat A."/>
            <person name="Kanga B."/>
            <person name="Kashin S."/>
            <person name="Khazanovich D."/>
            <person name="Kisner P."/>
            <person name="Lance K."/>
            <person name="Lara M."/>
            <person name="Lee W."/>
            <person name="Lennon N."/>
            <person name="Letendre F."/>
            <person name="LeVine R."/>
            <person name="Lipovsky A."/>
            <person name="Liu X."/>
            <person name="Liu J."/>
            <person name="Liu S."/>
            <person name="Lokyitsang T."/>
            <person name="Lokyitsang Y."/>
            <person name="Lubonja R."/>
            <person name="Lui A."/>
            <person name="MacDonald P."/>
            <person name="Magnisalis V."/>
            <person name="Maru K."/>
            <person name="Matthews C."/>
            <person name="McCusker W."/>
            <person name="McDonough S."/>
            <person name="Mehta T."/>
            <person name="Meldrim J."/>
            <person name="Meneus L."/>
            <person name="Mihai O."/>
            <person name="Mihalev A."/>
            <person name="Mihova T."/>
            <person name="Mittelman R."/>
            <person name="Mlenga V."/>
            <person name="Montmayeur A."/>
            <person name="Mulrain L."/>
            <person name="Navidi A."/>
            <person name="Naylor J."/>
            <person name="Negash T."/>
            <person name="Nguyen T."/>
            <person name="Nguyen N."/>
            <person name="Nicol R."/>
            <person name="Norbu C."/>
            <person name="Norbu N."/>
            <person name="Novod N."/>
            <person name="O'Neill B."/>
            <person name="Osman S."/>
            <person name="Markiewicz E."/>
            <person name="Oyono O.L."/>
            <person name="Patti C."/>
            <person name="Phunkhang P."/>
            <person name="Pierre F."/>
            <person name="Priest M."/>
            <person name="Raghuraman S."/>
            <person name="Rege F."/>
            <person name="Reyes R."/>
            <person name="Rise C."/>
            <person name="Rogov P."/>
            <person name="Ross K."/>
            <person name="Ryan E."/>
            <person name="Settipalli S."/>
            <person name="Shea T."/>
            <person name="Sherpa N."/>
            <person name="Shi L."/>
            <person name="Shih D."/>
            <person name="Sparrow T."/>
            <person name="Spaulding J."/>
            <person name="Stalker J."/>
            <person name="Stange-Thomann N."/>
            <person name="Stavropoulos S."/>
            <person name="Stone C."/>
            <person name="Strader C."/>
            <person name="Tesfaye S."/>
            <person name="Thomson T."/>
            <person name="Thoulutsang Y."/>
            <person name="Thoulutsang D."/>
            <person name="Topham K."/>
            <person name="Topping I."/>
            <person name="Tsamla T."/>
            <person name="Vassiliev H."/>
            <person name="Vo A."/>
            <person name="Wangchuk T."/>
            <person name="Wangdi T."/>
            <person name="Weiand M."/>
            <person name="Wilkinson J."/>
            <person name="Wilson A."/>
            <person name="Yadav S."/>
            <person name="Young G."/>
            <person name="Yu Q."/>
            <person name="Zembek L."/>
            <person name="Zhong D."/>
            <person name="Zimmer A."/>
            <person name="Zwirko Z."/>
            <person name="Jaffe D.B."/>
            <person name="Alvarez P."/>
            <person name="Brockman W."/>
            <person name="Butler J."/>
            <person name="Chin C."/>
            <person name="Gnerre S."/>
            <person name="MacCallum I."/>
            <person name="Graves J.A."/>
            <person name="Ponting C.P."/>
            <person name="Breen M."/>
            <person name="Samollow P.B."/>
            <person name="Lander E.S."/>
            <person name="Lindblad-Toh K."/>
        </authorList>
    </citation>
    <scope>NUCLEOTIDE SEQUENCE [LARGE SCALE GENOMIC DNA]</scope>
</reference>
<evidence type="ECO:0000256" key="1">
    <source>
        <dbReference type="SAM" id="MobiDB-lite"/>
    </source>
</evidence>
<dbReference type="Ensembl" id="ENSMODT00000046430.2">
    <property type="protein sequence ID" value="ENSMODP00000050973.1"/>
    <property type="gene ID" value="ENSMODG00000032811.2"/>
</dbReference>
<reference evidence="2" key="2">
    <citation type="submission" date="2025-08" db="UniProtKB">
        <authorList>
            <consortium name="Ensembl"/>
        </authorList>
    </citation>
    <scope>IDENTIFICATION</scope>
</reference>
<protein>
    <submittedName>
        <fullName evidence="2">Coiled-coil domain containing 168</fullName>
    </submittedName>
</protein>